<evidence type="ECO:0000256" key="4">
    <source>
        <dbReference type="ARBA" id="ARBA00023172"/>
    </source>
</evidence>
<keyword evidence="3 5" id="KW-0238">DNA-binding</keyword>
<comment type="similarity">
    <text evidence="1">Belongs to the 'phage' integrase family.</text>
</comment>
<dbReference type="Proteomes" id="UP000324595">
    <property type="component" value="Unassembled WGS sequence"/>
</dbReference>
<dbReference type="InterPro" id="IPR010998">
    <property type="entry name" value="Integrase_recombinase_N"/>
</dbReference>
<sequence length="319" mass="37184">MGQSALLNKMRKEIRRRNYSYRTEKAYTKWVVRFIKYYELTHPTELAEDEVVTYLNYLANERTVAASTQNQALCALLFLYKHVLNEPLKELDSLERAKKPKKLPVVLTPKEVQKLLDHIDGVKKLIVELLYGAGLRISECLRLRYMDLDFDYNQIQIRSGKGKKDRITIMPQVCKKRLKEQRQKVTILHKKDCKKGFGRTLLPKALAQKFKGADRELKWQYLFPSPRRAKDPRSGLVHRHHISNTTIQRAVKKAVRLAKIEKHATCHTLRHSFATHLLENGYDIRTVQELLGHKNVKTTMMYTHVIKNKGSVVQSPIDS</sequence>
<reference evidence="8 9" key="1">
    <citation type="submission" date="2019-07" db="EMBL/GenBank/DDBJ databases">
        <title>Genomic Encyclopedia of Archaeal and Bacterial Type Strains, Phase II (KMG-II): from individual species to whole genera.</title>
        <authorList>
            <person name="Goeker M."/>
        </authorList>
    </citation>
    <scope>NUCLEOTIDE SEQUENCE [LARGE SCALE GENOMIC DNA]</scope>
    <source>
        <strain evidence="8 9">DSM 21935</strain>
    </source>
</reference>
<keyword evidence="9" id="KW-1185">Reference proteome</keyword>
<evidence type="ECO:0000256" key="3">
    <source>
        <dbReference type="ARBA" id="ARBA00023125"/>
    </source>
</evidence>
<name>A0A5D3YMV6_9BACT</name>
<organism evidence="8 9">
    <name type="scientific">Fodinibius salinus</name>
    <dbReference type="NCBI Taxonomy" id="860790"/>
    <lineage>
        <taxon>Bacteria</taxon>
        <taxon>Pseudomonadati</taxon>
        <taxon>Balneolota</taxon>
        <taxon>Balneolia</taxon>
        <taxon>Balneolales</taxon>
        <taxon>Balneolaceae</taxon>
        <taxon>Fodinibius</taxon>
    </lineage>
</organism>
<dbReference type="Pfam" id="PF13495">
    <property type="entry name" value="Phage_int_SAM_4"/>
    <property type="match status" value="1"/>
</dbReference>
<evidence type="ECO:0000313" key="9">
    <source>
        <dbReference type="Proteomes" id="UP000324595"/>
    </source>
</evidence>
<dbReference type="Gene3D" id="1.10.443.10">
    <property type="entry name" value="Intergrase catalytic core"/>
    <property type="match status" value="1"/>
</dbReference>
<dbReference type="InterPro" id="IPR011010">
    <property type="entry name" value="DNA_brk_join_enz"/>
</dbReference>
<dbReference type="EMBL" id="VNHY01000001">
    <property type="protein sequence ID" value="TYP95240.1"/>
    <property type="molecule type" value="Genomic_DNA"/>
</dbReference>
<evidence type="ECO:0000256" key="1">
    <source>
        <dbReference type="ARBA" id="ARBA00008857"/>
    </source>
</evidence>
<dbReference type="InterPro" id="IPR050090">
    <property type="entry name" value="Tyrosine_recombinase_XerCD"/>
</dbReference>
<dbReference type="GO" id="GO:0006310">
    <property type="term" value="P:DNA recombination"/>
    <property type="evidence" value="ECO:0007669"/>
    <property type="project" value="UniProtKB-KW"/>
</dbReference>
<dbReference type="Gene3D" id="1.10.150.130">
    <property type="match status" value="1"/>
</dbReference>
<dbReference type="SUPFAM" id="SSF56349">
    <property type="entry name" value="DNA breaking-rejoining enzymes"/>
    <property type="match status" value="1"/>
</dbReference>
<evidence type="ECO:0000256" key="5">
    <source>
        <dbReference type="PROSITE-ProRule" id="PRU01248"/>
    </source>
</evidence>
<dbReference type="InterPro" id="IPR013762">
    <property type="entry name" value="Integrase-like_cat_sf"/>
</dbReference>
<protein>
    <submittedName>
        <fullName evidence="8">Integron integrase</fullName>
    </submittedName>
</protein>
<gene>
    <name evidence="8" type="ORF">LX73_0537</name>
</gene>
<dbReference type="AlphaFoldDB" id="A0A5D3YMV6"/>
<evidence type="ECO:0000256" key="2">
    <source>
        <dbReference type="ARBA" id="ARBA00022908"/>
    </source>
</evidence>
<keyword evidence="2" id="KW-0229">DNA integration</keyword>
<dbReference type="InterPro" id="IPR044068">
    <property type="entry name" value="CB"/>
</dbReference>
<dbReference type="GO" id="GO:0015074">
    <property type="term" value="P:DNA integration"/>
    <property type="evidence" value="ECO:0007669"/>
    <property type="project" value="UniProtKB-KW"/>
</dbReference>
<proteinExistence type="inferred from homology"/>
<evidence type="ECO:0000313" key="8">
    <source>
        <dbReference type="EMBL" id="TYP95240.1"/>
    </source>
</evidence>
<dbReference type="InterPro" id="IPR011946">
    <property type="entry name" value="Integrase_integron-type"/>
</dbReference>
<keyword evidence="4" id="KW-0233">DNA recombination</keyword>
<dbReference type="InterPro" id="IPR002104">
    <property type="entry name" value="Integrase_catalytic"/>
</dbReference>
<dbReference type="Pfam" id="PF00589">
    <property type="entry name" value="Phage_integrase"/>
    <property type="match status" value="1"/>
</dbReference>
<accession>A0A5D3YMV6</accession>
<dbReference type="PROSITE" id="PS51898">
    <property type="entry name" value="TYR_RECOMBINASE"/>
    <property type="match status" value="1"/>
</dbReference>
<dbReference type="GO" id="GO:0003677">
    <property type="term" value="F:DNA binding"/>
    <property type="evidence" value="ECO:0007669"/>
    <property type="project" value="UniProtKB-UniRule"/>
</dbReference>
<dbReference type="PANTHER" id="PTHR30349:SF64">
    <property type="entry name" value="PROPHAGE INTEGRASE INTD-RELATED"/>
    <property type="match status" value="1"/>
</dbReference>
<feature type="domain" description="Core-binding (CB)" evidence="7">
    <location>
        <begin position="1"/>
        <end position="84"/>
    </location>
</feature>
<dbReference type="PANTHER" id="PTHR30349">
    <property type="entry name" value="PHAGE INTEGRASE-RELATED"/>
    <property type="match status" value="1"/>
</dbReference>
<dbReference type="OrthoDB" id="9801717at2"/>
<dbReference type="NCBIfam" id="TIGR02249">
    <property type="entry name" value="integrase_gron"/>
    <property type="match status" value="1"/>
</dbReference>
<feature type="domain" description="Tyr recombinase" evidence="6">
    <location>
        <begin position="102"/>
        <end position="315"/>
    </location>
</feature>
<evidence type="ECO:0000259" key="7">
    <source>
        <dbReference type="PROSITE" id="PS51900"/>
    </source>
</evidence>
<evidence type="ECO:0000259" key="6">
    <source>
        <dbReference type="PROSITE" id="PS51898"/>
    </source>
</evidence>
<dbReference type="PROSITE" id="PS51900">
    <property type="entry name" value="CB"/>
    <property type="match status" value="1"/>
</dbReference>
<dbReference type="InterPro" id="IPR004107">
    <property type="entry name" value="Integrase_SAM-like_N"/>
</dbReference>
<comment type="caution">
    <text evidence="8">The sequence shown here is derived from an EMBL/GenBank/DDBJ whole genome shotgun (WGS) entry which is preliminary data.</text>
</comment>